<keyword evidence="1" id="KW-1133">Transmembrane helix</keyword>
<dbReference type="EMBL" id="FNKQ01000003">
    <property type="protein sequence ID" value="SDQ77944.1"/>
    <property type="molecule type" value="Genomic_DNA"/>
</dbReference>
<evidence type="ECO:0000313" key="4">
    <source>
        <dbReference type="Proteomes" id="UP000199289"/>
    </source>
</evidence>
<gene>
    <name evidence="2" type="ORF">DWB78_06490</name>
    <name evidence="3" type="ORF">SAMN05216278_2496</name>
</gene>
<organism evidence="3 4">
    <name type="scientific">Halopelagius longus</name>
    <dbReference type="NCBI Taxonomy" id="1236180"/>
    <lineage>
        <taxon>Archaea</taxon>
        <taxon>Methanobacteriati</taxon>
        <taxon>Methanobacteriota</taxon>
        <taxon>Stenosarchaea group</taxon>
        <taxon>Halobacteria</taxon>
        <taxon>Halobacteriales</taxon>
        <taxon>Haloferacaceae</taxon>
    </lineage>
</organism>
<reference evidence="4" key="1">
    <citation type="submission" date="2016-10" db="EMBL/GenBank/DDBJ databases">
        <authorList>
            <person name="Varghese N."/>
            <person name="Submissions S."/>
        </authorList>
    </citation>
    <scope>NUCLEOTIDE SEQUENCE [LARGE SCALE GENOMIC DNA]</scope>
    <source>
        <strain evidence="4">CGMCC 1.12397</strain>
    </source>
</reference>
<accession>A0A1H1DN31</accession>
<proteinExistence type="predicted"/>
<dbReference type="Proteomes" id="UP000255421">
    <property type="component" value="Unassembled WGS sequence"/>
</dbReference>
<protein>
    <submittedName>
        <fullName evidence="3">Uncharacterized protein</fullName>
    </submittedName>
</protein>
<dbReference type="Proteomes" id="UP000199289">
    <property type="component" value="Unassembled WGS sequence"/>
</dbReference>
<evidence type="ECO:0000313" key="5">
    <source>
        <dbReference type="Proteomes" id="UP000255421"/>
    </source>
</evidence>
<evidence type="ECO:0000313" key="3">
    <source>
        <dbReference type="EMBL" id="SDQ77944.1"/>
    </source>
</evidence>
<evidence type="ECO:0000313" key="2">
    <source>
        <dbReference type="EMBL" id="RDI71401.1"/>
    </source>
</evidence>
<dbReference type="AlphaFoldDB" id="A0A1H1DN31"/>
<feature type="transmembrane region" description="Helical" evidence="1">
    <location>
        <begin position="43"/>
        <end position="61"/>
    </location>
</feature>
<keyword evidence="1" id="KW-0472">Membrane</keyword>
<name>A0A1H1DN31_9EURY</name>
<reference evidence="2 5" key="3">
    <citation type="submission" date="2018-07" db="EMBL/GenBank/DDBJ databases">
        <title>Genome sequence of extremly halophilic archaeon Halopelagius longus strain BC12-B1.</title>
        <authorList>
            <person name="Zhang X."/>
        </authorList>
    </citation>
    <scope>NUCLEOTIDE SEQUENCE [LARGE SCALE GENOMIC DNA]</scope>
    <source>
        <strain evidence="2 5">BC12-B1</strain>
    </source>
</reference>
<dbReference type="EMBL" id="QQST01000001">
    <property type="protein sequence ID" value="RDI71401.1"/>
    <property type="molecule type" value="Genomic_DNA"/>
</dbReference>
<reference evidence="3" key="2">
    <citation type="submission" date="2016-10" db="EMBL/GenBank/DDBJ databases">
        <authorList>
            <person name="de Groot N.N."/>
        </authorList>
    </citation>
    <scope>NUCLEOTIDE SEQUENCE [LARGE SCALE GENOMIC DNA]</scope>
    <source>
        <strain evidence="3">CGMCC 1.12397</strain>
    </source>
</reference>
<keyword evidence="5" id="KW-1185">Reference proteome</keyword>
<evidence type="ECO:0000256" key="1">
    <source>
        <dbReference type="SAM" id="Phobius"/>
    </source>
</evidence>
<keyword evidence="1" id="KW-0812">Transmembrane</keyword>
<dbReference type="RefSeq" id="WP_092537815.1">
    <property type="nucleotide sequence ID" value="NZ_FNKQ01000003.1"/>
</dbReference>
<sequence>MEFAPLLLVLVGLAGFLRPERTLRFSFLGSLTEGASTERGLWFFRGLGLLCVVSGAWMALFF</sequence>